<feature type="domain" description="Ig-like" evidence="3">
    <location>
        <begin position="247"/>
        <end position="330"/>
    </location>
</feature>
<proteinExistence type="predicted"/>
<feature type="domain" description="Ig-like" evidence="3">
    <location>
        <begin position="143"/>
        <end position="234"/>
    </location>
</feature>
<dbReference type="Ensembl" id="ENSCCRT00000134102.1">
    <property type="protein sequence ID" value="ENSCCRP00000135834.1"/>
    <property type="gene ID" value="ENSCCRG00000077545.1"/>
</dbReference>
<dbReference type="PROSITE" id="PS50835">
    <property type="entry name" value="IG_LIKE"/>
    <property type="match status" value="5"/>
</dbReference>
<dbReference type="Pfam" id="PF00047">
    <property type="entry name" value="ig"/>
    <property type="match status" value="1"/>
</dbReference>
<feature type="chain" id="PRO_5039903646" description="Ig-like domain-containing protein" evidence="2">
    <location>
        <begin position="21"/>
        <end position="599"/>
    </location>
</feature>
<keyword evidence="5" id="KW-1185">Reference proteome</keyword>
<dbReference type="Proteomes" id="UP001108240">
    <property type="component" value="Unplaced"/>
</dbReference>
<dbReference type="Gene3D" id="2.60.40.10">
    <property type="entry name" value="Immunoglobulins"/>
    <property type="match status" value="6"/>
</dbReference>
<sequence length="599" mass="66234">MMETLVTFLLTGSLIQGVLCGFNINLPKRVEALKGSCVFIPCTFDIDQQYKDDLTDSAKRMWFKDGGSTAVFNSSRPKTRPLKGEIFGTATQKNCTTRIDNVRQSHNGSYYFRLEANGKLQYNYTEPTHSQVQIGVLGSPPKPTLSVFPDQQKVRKEVEVIEGSSVSLRCSTKIFCPSRPPSLTWSSSLIESITGQQYQSQTDIISDLNFTVSHRHHGVTFTCTATHQLQKQITKQESRLLSVQYAPKNTSVRINPAGLVLEGHSVTLSCSSDANPAVKYTWYRDTERPLNPVQTGPNLTINNTDPTHSGRYYCTAENKHGTQNSSVLLDVQYAPKNTSLSAFPSSSVMRGNPVTLSCSSDANPAVNYTWYRDTERPLNPVQTGPNLTINNTDPTHSGRYYCTAENKHGTQNSSVLLDVQYAPKNTSVRINPASLVLEGRSVTLSCSSDANPAVNYTWYRDTERPLNPVQTGPNLTINNTDPTHSGRYYCTAENKHGTQNSSVLLDVQYAPKNTLLSAFPSGSVMRGNPVTLSCSSDANPAVNYTWYRDTERPLNPVQTGPNLTINNTNPTHSGRYYCTAENKHGTQNSSVLLDVQCEY</sequence>
<feature type="domain" description="Ig-like" evidence="3">
    <location>
        <begin position="423"/>
        <end position="506"/>
    </location>
</feature>
<dbReference type="InterPro" id="IPR003598">
    <property type="entry name" value="Ig_sub2"/>
</dbReference>
<name>A0A9J7ZRZ6_CYPCA</name>
<dbReference type="InterPro" id="IPR013151">
    <property type="entry name" value="Immunoglobulin_dom"/>
</dbReference>
<dbReference type="SMART" id="SM00409">
    <property type="entry name" value="IG"/>
    <property type="match status" value="6"/>
</dbReference>
<evidence type="ECO:0000313" key="4">
    <source>
        <dbReference type="Ensembl" id="ENSCCRP00000135834.1"/>
    </source>
</evidence>
<dbReference type="SUPFAM" id="SSF48726">
    <property type="entry name" value="Immunoglobulin"/>
    <property type="match status" value="6"/>
</dbReference>
<keyword evidence="2" id="KW-0732">Signal</keyword>
<dbReference type="Pfam" id="PF13895">
    <property type="entry name" value="Ig_2"/>
    <property type="match status" value="4"/>
</dbReference>
<dbReference type="InterPro" id="IPR013783">
    <property type="entry name" value="Ig-like_fold"/>
</dbReference>
<evidence type="ECO:0000313" key="5">
    <source>
        <dbReference type="Proteomes" id="UP001108240"/>
    </source>
</evidence>
<protein>
    <recommendedName>
        <fullName evidence="3">Ig-like domain-containing protein</fullName>
    </recommendedName>
</protein>
<dbReference type="CDD" id="cd00096">
    <property type="entry name" value="Ig"/>
    <property type="match status" value="4"/>
</dbReference>
<evidence type="ECO:0000259" key="3">
    <source>
        <dbReference type="PROSITE" id="PS50835"/>
    </source>
</evidence>
<reference evidence="4" key="2">
    <citation type="submission" date="2025-09" db="UniProtKB">
        <authorList>
            <consortium name="Ensembl"/>
        </authorList>
    </citation>
    <scope>IDENTIFICATION</scope>
</reference>
<evidence type="ECO:0000256" key="2">
    <source>
        <dbReference type="SAM" id="SignalP"/>
    </source>
</evidence>
<organism evidence="4 5">
    <name type="scientific">Cyprinus carpio carpio</name>
    <dbReference type="NCBI Taxonomy" id="630221"/>
    <lineage>
        <taxon>Eukaryota</taxon>
        <taxon>Metazoa</taxon>
        <taxon>Chordata</taxon>
        <taxon>Craniata</taxon>
        <taxon>Vertebrata</taxon>
        <taxon>Euteleostomi</taxon>
        <taxon>Actinopterygii</taxon>
        <taxon>Neopterygii</taxon>
        <taxon>Teleostei</taxon>
        <taxon>Ostariophysi</taxon>
        <taxon>Cypriniformes</taxon>
        <taxon>Cyprinidae</taxon>
        <taxon>Cyprininae</taxon>
        <taxon>Cyprinus</taxon>
    </lineage>
</organism>
<dbReference type="SMART" id="SM00408">
    <property type="entry name" value="IGc2"/>
    <property type="match status" value="4"/>
</dbReference>
<evidence type="ECO:0000256" key="1">
    <source>
        <dbReference type="ARBA" id="ARBA00023319"/>
    </source>
</evidence>
<feature type="domain" description="Ig-like" evidence="3">
    <location>
        <begin position="335"/>
        <end position="418"/>
    </location>
</feature>
<dbReference type="AlphaFoldDB" id="A0A9J7ZRZ6"/>
<accession>A0A9J7ZRZ6</accession>
<dbReference type="PANTHER" id="PTHR46013:SF4">
    <property type="entry name" value="B-CELL RECEPTOR CD22-RELATED"/>
    <property type="match status" value="1"/>
</dbReference>
<dbReference type="GeneTree" id="ENSGT01150000286924"/>
<dbReference type="InterPro" id="IPR036179">
    <property type="entry name" value="Ig-like_dom_sf"/>
</dbReference>
<feature type="signal peptide" evidence="2">
    <location>
        <begin position="1"/>
        <end position="20"/>
    </location>
</feature>
<keyword evidence="1" id="KW-0393">Immunoglobulin domain</keyword>
<dbReference type="InterPro" id="IPR007110">
    <property type="entry name" value="Ig-like_dom"/>
</dbReference>
<dbReference type="PANTHER" id="PTHR46013">
    <property type="entry name" value="VASCULAR CELL ADHESION MOLECULE 1"/>
    <property type="match status" value="1"/>
</dbReference>
<dbReference type="InterPro" id="IPR003599">
    <property type="entry name" value="Ig_sub"/>
</dbReference>
<reference evidence="4" key="1">
    <citation type="submission" date="2025-08" db="UniProtKB">
        <authorList>
            <consortium name="Ensembl"/>
        </authorList>
    </citation>
    <scope>IDENTIFICATION</scope>
</reference>
<feature type="domain" description="Ig-like" evidence="3">
    <location>
        <begin position="511"/>
        <end position="594"/>
    </location>
</feature>
<dbReference type="OMA" id="NYTEPTH"/>